<dbReference type="Proteomes" id="UP001281761">
    <property type="component" value="Unassembled WGS sequence"/>
</dbReference>
<dbReference type="EMBL" id="JARBJD010000005">
    <property type="protein sequence ID" value="KAK2963833.1"/>
    <property type="molecule type" value="Genomic_DNA"/>
</dbReference>
<feature type="transmembrane region" description="Helical" evidence="1">
    <location>
        <begin position="21"/>
        <end position="42"/>
    </location>
</feature>
<sequence length="68" mass="7425">MSCYAAAFSEGGRSQVVVGKYGWIIIVAVAVVIFSVDCVSYCQRRNRDKETPFAPLIDLQVGRDAPVT</sequence>
<accession>A0ABQ9YJC4</accession>
<evidence type="ECO:0000256" key="1">
    <source>
        <dbReference type="SAM" id="Phobius"/>
    </source>
</evidence>
<keyword evidence="1" id="KW-0812">Transmembrane</keyword>
<organism evidence="2 3">
    <name type="scientific">Blattamonas nauphoetae</name>
    <dbReference type="NCBI Taxonomy" id="2049346"/>
    <lineage>
        <taxon>Eukaryota</taxon>
        <taxon>Metamonada</taxon>
        <taxon>Preaxostyla</taxon>
        <taxon>Oxymonadida</taxon>
        <taxon>Blattamonas</taxon>
    </lineage>
</organism>
<keyword evidence="1" id="KW-0472">Membrane</keyword>
<evidence type="ECO:0000313" key="2">
    <source>
        <dbReference type="EMBL" id="KAK2963833.1"/>
    </source>
</evidence>
<keyword evidence="3" id="KW-1185">Reference proteome</keyword>
<keyword evidence="1" id="KW-1133">Transmembrane helix</keyword>
<comment type="caution">
    <text evidence="2">The sequence shown here is derived from an EMBL/GenBank/DDBJ whole genome shotgun (WGS) entry which is preliminary data.</text>
</comment>
<protein>
    <submittedName>
        <fullName evidence="2">Uncharacterized protein</fullName>
    </submittedName>
</protein>
<reference evidence="2 3" key="1">
    <citation type="journal article" date="2022" name="bioRxiv">
        <title>Genomics of Preaxostyla Flagellates Illuminates Evolutionary Transitions and the Path Towards Mitochondrial Loss.</title>
        <authorList>
            <person name="Novak L.V.F."/>
            <person name="Treitli S.C."/>
            <person name="Pyrih J."/>
            <person name="Halakuc P."/>
            <person name="Pipaliya S.V."/>
            <person name="Vacek V."/>
            <person name="Brzon O."/>
            <person name="Soukal P."/>
            <person name="Eme L."/>
            <person name="Dacks J.B."/>
            <person name="Karnkowska A."/>
            <person name="Elias M."/>
            <person name="Hampl V."/>
        </authorList>
    </citation>
    <scope>NUCLEOTIDE SEQUENCE [LARGE SCALE GENOMIC DNA]</scope>
    <source>
        <strain evidence="2">NAU3</strain>
        <tissue evidence="2">Gut</tissue>
    </source>
</reference>
<gene>
    <name evidence="2" type="ORF">BLNAU_1402</name>
</gene>
<name>A0ABQ9YJC4_9EUKA</name>
<proteinExistence type="predicted"/>
<evidence type="ECO:0000313" key="3">
    <source>
        <dbReference type="Proteomes" id="UP001281761"/>
    </source>
</evidence>